<dbReference type="InterPro" id="IPR032675">
    <property type="entry name" value="LRR_dom_sf"/>
</dbReference>
<dbReference type="Gene3D" id="3.80.10.10">
    <property type="entry name" value="Ribonuclease Inhibitor"/>
    <property type="match status" value="1"/>
</dbReference>
<keyword evidence="3" id="KW-1185">Reference proteome</keyword>
<organism evidence="2 3">
    <name type="scientific">Nepenthes gracilis</name>
    <name type="common">Slender pitcher plant</name>
    <dbReference type="NCBI Taxonomy" id="150966"/>
    <lineage>
        <taxon>Eukaryota</taxon>
        <taxon>Viridiplantae</taxon>
        <taxon>Streptophyta</taxon>
        <taxon>Embryophyta</taxon>
        <taxon>Tracheophyta</taxon>
        <taxon>Spermatophyta</taxon>
        <taxon>Magnoliopsida</taxon>
        <taxon>eudicotyledons</taxon>
        <taxon>Gunneridae</taxon>
        <taxon>Pentapetalae</taxon>
        <taxon>Caryophyllales</taxon>
        <taxon>Nepenthaceae</taxon>
        <taxon>Nepenthes</taxon>
    </lineage>
</organism>
<accession>A0AAD3P4Q1</accession>
<comment type="caution">
    <text evidence="2">The sequence shown here is derived from an EMBL/GenBank/DDBJ whole genome shotgun (WGS) entry which is preliminary data.</text>
</comment>
<dbReference type="GO" id="GO:0005886">
    <property type="term" value="C:plasma membrane"/>
    <property type="evidence" value="ECO:0007669"/>
    <property type="project" value="TreeGrafter"/>
</dbReference>
<comment type="subcellular location">
    <subcellularLocation>
        <location evidence="1">Membrane</location>
        <topology evidence="1">Single-pass type I membrane protein</topology>
    </subcellularLocation>
</comment>
<dbReference type="Pfam" id="PF00560">
    <property type="entry name" value="LRR_1"/>
    <property type="match status" value="3"/>
</dbReference>
<dbReference type="Proteomes" id="UP001279734">
    <property type="component" value="Unassembled WGS sequence"/>
</dbReference>
<name>A0AAD3P4Q1_NEPGR</name>
<dbReference type="InterPro" id="IPR001611">
    <property type="entry name" value="Leu-rich_rpt"/>
</dbReference>
<dbReference type="PANTHER" id="PTHR48006">
    <property type="entry name" value="LEUCINE-RICH REPEAT-CONTAINING PROTEIN DDB_G0281931-RELATED"/>
    <property type="match status" value="1"/>
</dbReference>
<protein>
    <submittedName>
        <fullName evidence="2">Uncharacterized protein</fullName>
    </submittedName>
</protein>
<reference evidence="2" key="1">
    <citation type="submission" date="2023-05" db="EMBL/GenBank/DDBJ databases">
        <title>Nepenthes gracilis genome sequencing.</title>
        <authorList>
            <person name="Fukushima K."/>
        </authorList>
    </citation>
    <scope>NUCLEOTIDE SEQUENCE</scope>
    <source>
        <strain evidence="2">SING2019-196</strain>
    </source>
</reference>
<dbReference type="EMBL" id="BSYO01000001">
    <property type="protein sequence ID" value="GMG99322.1"/>
    <property type="molecule type" value="Genomic_DNA"/>
</dbReference>
<proteinExistence type="predicted"/>
<dbReference type="AlphaFoldDB" id="A0AAD3P4Q1"/>
<evidence type="ECO:0000256" key="1">
    <source>
        <dbReference type="ARBA" id="ARBA00004479"/>
    </source>
</evidence>
<sequence length="108" mass="11899">MLKWTDSDDCSPMVQVAEPETDSMLDLSFNNITGQIPNSLFNLSSLSYLFLGNNKLTGSLPTQKTSSLLNIDLSYNEISGSFPSWVSENKLQLNLVANNFTVTSSNSR</sequence>
<gene>
    <name evidence="2" type="ORF">Nepgr_001162</name>
</gene>
<dbReference type="PANTHER" id="PTHR48006:SF62">
    <property type="entry name" value="LEUCINE-RICH REPEAT TRANSMEMBRANE PROTEIN KINASE"/>
    <property type="match status" value="1"/>
</dbReference>
<evidence type="ECO:0000313" key="3">
    <source>
        <dbReference type="Proteomes" id="UP001279734"/>
    </source>
</evidence>
<dbReference type="SUPFAM" id="SSF52058">
    <property type="entry name" value="L domain-like"/>
    <property type="match status" value="1"/>
</dbReference>
<evidence type="ECO:0000313" key="2">
    <source>
        <dbReference type="EMBL" id="GMG99322.1"/>
    </source>
</evidence>
<dbReference type="InterPro" id="IPR051824">
    <property type="entry name" value="LRR_Rcpt-Like_S/T_Kinase"/>
</dbReference>